<dbReference type="Pfam" id="PF11640">
    <property type="entry name" value="TAN"/>
    <property type="match status" value="1"/>
</dbReference>
<comment type="catalytic activity">
    <reaction evidence="19">
        <text>L-seryl-[protein] + ATP = O-phospho-L-seryl-[protein] + ADP + H(+)</text>
        <dbReference type="Rhea" id="RHEA:17989"/>
        <dbReference type="Rhea" id="RHEA-COMP:9863"/>
        <dbReference type="Rhea" id="RHEA-COMP:11604"/>
        <dbReference type="ChEBI" id="CHEBI:15378"/>
        <dbReference type="ChEBI" id="CHEBI:29999"/>
        <dbReference type="ChEBI" id="CHEBI:30616"/>
        <dbReference type="ChEBI" id="CHEBI:83421"/>
        <dbReference type="ChEBI" id="CHEBI:456216"/>
        <dbReference type="EC" id="2.7.11.1"/>
    </reaction>
</comment>
<evidence type="ECO:0000256" key="18">
    <source>
        <dbReference type="ARBA" id="ARBA00047899"/>
    </source>
</evidence>
<dbReference type="PROSITE" id="PS50290">
    <property type="entry name" value="PI3_4_KINASE_3"/>
    <property type="match status" value="1"/>
</dbReference>
<evidence type="ECO:0000256" key="10">
    <source>
        <dbReference type="ARBA" id="ARBA00022741"/>
    </source>
</evidence>
<evidence type="ECO:0000256" key="2">
    <source>
        <dbReference type="ARBA" id="ARBA00004574"/>
    </source>
</evidence>
<dbReference type="Gene3D" id="1.10.1070.11">
    <property type="entry name" value="Phosphatidylinositol 3-/4-kinase, catalytic domain"/>
    <property type="match status" value="1"/>
</dbReference>
<keyword evidence="25" id="KW-1185">Reference proteome</keyword>
<feature type="domain" description="FAT" evidence="22">
    <location>
        <begin position="1872"/>
        <end position="2479"/>
    </location>
</feature>
<dbReference type="SMART" id="SM01342">
    <property type="entry name" value="TAN"/>
    <property type="match status" value="1"/>
</dbReference>
<dbReference type="SUPFAM" id="SSF48371">
    <property type="entry name" value="ARM repeat"/>
    <property type="match status" value="1"/>
</dbReference>
<dbReference type="EMBL" id="JAUBYV010000004">
    <property type="protein sequence ID" value="KAK2627348.1"/>
    <property type="molecule type" value="Genomic_DNA"/>
</dbReference>
<dbReference type="PROSITE" id="PS00916">
    <property type="entry name" value="PI3_4_KINASE_2"/>
    <property type="match status" value="1"/>
</dbReference>
<dbReference type="GO" id="GO:0005634">
    <property type="term" value="C:nucleus"/>
    <property type="evidence" value="ECO:0007669"/>
    <property type="project" value="UniProtKB-SubCell"/>
</dbReference>
<dbReference type="InterPro" id="IPR016024">
    <property type="entry name" value="ARM-type_fold"/>
</dbReference>
<evidence type="ECO:0000256" key="5">
    <source>
        <dbReference type="ARBA" id="ARBA00012513"/>
    </source>
</evidence>
<evidence type="ECO:0000256" key="8">
    <source>
        <dbReference type="ARBA" id="ARBA00022527"/>
    </source>
</evidence>
<dbReference type="PROSITE" id="PS51190">
    <property type="entry name" value="FATC"/>
    <property type="match status" value="1"/>
</dbReference>
<dbReference type="InterPro" id="IPR021668">
    <property type="entry name" value="TAN"/>
</dbReference>
<gene>
    <name evidence="24" type="ORF">QTJ16_003314</name>
</gene>
<evidence type="ECO:0000256" key="3">
    <source>
        <dbReference type="ARBA" id="ARBA00010769"/>
    </source>
</evidence>
<dbReference type="SMART" id="SM00146">
    <property type="entry name" value="PI3Kc"/>
    <property type="match status" value="1"/>
</dbReference>
<keyword evidence="9 20" id="KW-0808">Transferase</keyword>
<evidence type="ECO:0000259" key="21">
    <source>
        <dbReference type="PROSITE" id="PS50290"/>
    </source>
</evidence>
<keyword evidence="8 20" id="KW-0723">Serine/threonine-protein kinase</keyword>
<dbReference type="InterPro" id="IPR038980">
    <property type="entry name" value="ATM_plant"/>
</dbReference>
<dbReference type="PANTHER" id="PTHR37079">
    <property type="entry name" value="SERINE/THREONINE-PROTEIN KINASE ATM"/>
    <property type="match status" value="1"/>
</dbReference>
<keyword evidence="16 20" id="KW-0539">Nucleus</keyword>
<dbReference type="InterPro" id="IPR003152">
    <property type="entry name" value="FATC_dom"/>
</dbReference>
<sequence>MCGNFKGDSDIRLDRTLEACRGTTQKSRSDGMRDLKAFFDRRHKASNVNVLSDKSYHKIYEVAFQMALAEIDVFRIVEGKNTRGTAATRLETCGDVVRTVIKAGAHKLKEKTVEAVVEHITQTLHKEDGGYFEPLIQNYLKAMTALFEFQPNVERLKPEVWLQVVDFCIQGLTTYLDEHDGDMLRSFSGNGASHPSGSTANFSHARKNEGSLNRQNIEEILQTLHLLLSAPQTPLASRYMAIGNVTIRLLVLQGSSASQLHKVAFSTLNIVMNFTREDHVSYCQTAAQDILPVVCRLWQGKALAKDEMLNSIRDEMLTLIFSVHLHLERALMDEDVPDDLSANLEAILEAVKADYAKRSDRDQLQLDDLDMADFGKKHDNIPFSLYPFHLRPHNLKAERNWAILRTIGIVERLVSIGQHRIISTANAEHFDIDDHPRKRQRIVRYPDRLLEPLKAKEENLRLAGLQIVPFVLQDSQLPASALSALVAQLCICAGDKRGSISAWALLAIASCTSQNAIKVFNLGELMQLWHLGMRSLTFSATCRCAALELHAMIANTLVQYRDIAEDVGSIVTSADISGPVVLCDSSMFLMMDLLHTRVREAPGASLTTAQHVIRWIFARWNPDDGNFAARYSVHVQPQNIMALIRTCFGLRRVSLTKIITIPCGLLAQAWQRHLRSQETIRYLLLLEDIPPTSATEWLCQSCPNYSEAGVTVCVTNTAHFQATRRLVLELLQPKIRDALQAWKSYIIDRSGLVSTEMFRSAVYSCITSLLIMPHFTGATLTQLRRLETDLQYFSIEITGFLAVALSKDPKGAQVLKETLLQSIQPHLPTCGSFEIAHLSKMAPHLLAFFVAASETLNQSLTDAASTSMKTSVDMMDIDDDYQVGDINTNAEGQRKEMPRKNLTLESWSGSFNLVVTGHLMLIAAMSVMPDPVGSVPSSFVDHLLSLDDQQFMSSRDLLHHVTVSNLFLDGTDALNILERLGSILTNKDYSRCEVAMGMCLDILIGLGPLWSAEEVTEIAGVAFQMYEWFITIALEKELASPDVQKSLAGLLFFLLRANPEYGASKIPRVESPRSSLFKVIMRGNISVKFFIGSQISQIFDLFILRDHEEIFADVLETLPKDSGYSEGISFRLFVLARLASNWPTLLRRCIYYLFEAPGKMPNCIHHATRCMKEVAAALKVDGPKDLFALFASQFLYTWLEEGSIEDIPFGIFGFASLRDLVEDAKEEATSLMIMRGNDEAAEDLARMLHISYLDLLRMCFAKTIAYSVPYDMGPPPLGGTKSQTTGIARVKKQLGGDVFAECLNLQFADIITALFNTMSQEMQAGKYFMKEEALHYAAKILDQIISFGATKATLPPTHQPIFNVKRLLSSITELCKRTRHEVTLLYTPALVVSIARKLLNGIHSALGSLHACTVLRKLRVLIALAGKTATQGYPLEMLLRSMQAFIADPECAEDAIGITKYLMTAGSNELRQTPTFIAGILLSSLGSLRMIFESQKPSTTQESQHKVTVSKAQNFHGWLGGYLDDYDSPVLGNQSIPNFKKLVQAANGIGKLGNAEKESAESDLLIQLLVDEQKGGILLDRPSRELALSMLSSEFRSPESFRTDVLGDDSYSIDYAAVVWKSCRASTSKAYLSWAARVMGRAFASSGQVHGELLQESTLSQILDLAPTPDGYGDSVSCILGLLRELTLTQSALNAGLAETALRVILSPDEQAYRKFLPDSLIVASCWEPYQIPPSDSICRSAAQIPLHEMLDAEAILGDHWLRRLSVAVAQAIPDEPLLHTLVPILLRVPGFSDRAFPFIIHLAISSPSQDHRVCRQDLSFAFGRWFENSHKIDKNKTKMLLNTILYLRTQPLLGEKSLADRFHWLNIDLLKAAAAAAQCGMFKTSLLFAEEYCAVPVKSSRRSLIVKDRQENANLPNELLLNIFENIDDPDMYYGVQQTASLGTILARFEHEKDGPKSLAFRGAQYDSHLRRHDPNAIQDLQSLIKSLDILNLNGISSSLLQTQGGVGMTPVALESMFRTARKLEQWDIPVPNSGSNNSVTIYKAFQTVHMASKEETILNAVNEGLESTMKILVQEDLSASVLHSTLQTLAALVEMDEILASRGSVQFEEMLSRFKNRATWMKTGSFDDISQILSCRSTTLSILSREPRLQQIMGLRPIDTRIVEVETALLASTLNRAHGAVQESLSLATSMMHLIEPCHEVGVVPEVAIQLEVANALWDQGEMASSIGMLQAIDDHEILKSQTITVRRSELLTKIGYRVSVARLEKAENVIEKYLRPALKELQGHAEGREAGRVFHQFAEFCDEQLQDPDSLEDLERMEKLTKHKADDVQEWEKVLLKTPSGAIKESYKRSCARNRAWLKIDREELSRQTAIRDEFLRQCLENYLLALAASDDHDSNALRFSALWMGHSEKQLANDAVSRHLNQVPSRKFAPLMNQLTSRLQDSNTKFQTLLFSLVLRICTDHPFHGMYQIYAGMRSYVNPKDESAVSRNAAATRISVRLGLSKVAQTWTSLQTCSRLYTKLAEDVDKQKYKAGKKLSLKESGPATHLNNALLKLGLPPSTMHIPLSPNMDYAKLPLVTRLESQMTIASGVSVPKIITAVTNRGARLKQLVKGGDDDLRQDAIMEQVFEQVSELLKSNRSTRQRNLSIRTYRVLPLTNKSGVIEFVQNTIPIHDFLMPAHENYHPKDLKGNQCRHAITTAQDKSVEIRIKTYRNVTEKFQPAMRYFFTEKFTDPDEWYVKRLAYTRSTAAISILGHILGIGDRHGHNILLDAKSGEIVHIDLGIAFEMGRVLPVPELVPFRLTRDIVDGMGITKTEGVFRRCCEFTLEALRKENSTIMAILDVLRYDPLYSWSASPVRIAKIQQGQSAALAAEVENPGERKEAANEPGEADRALTVVKKKLSKTLSITATVNDLINQATDERNLALLFSGKSSHKARIPTSIC</sequence>
<comment type="subunit">
    <text evidence="4">Associates with DNA double-strand breaks.</text>
</comment>
<dbReference type="GO" id="GO:0006281">
    <property type="term" value="P:DNA repair"/>
    <property type="evidence" value="ECO:0007669"/>
    <property type="project" value="InterPro"/>
</dbReference>
<dbReference type="GO" id="GO:0035556">
    <property type="term" value="P:intracellular signal transduction"/>
    <property type="evidence" value="ECO:0007669"/>
    <property type="project" value="UniProtKB-ARBA"/>
</dbReference>
<evidence type="ECO:0000256" key="1">
    <source>
        <dbReference type="ARBA" id="ARBA00004123"/>
    </source>
</evidence>
<evidence type="ECO:0000256" key="9">
    <source>
        <dbReference type="ARBA" id="ARBA00022679"/>
    </source>
</evidence>
<evidence type="ECO:0000256" key="6">
    <source>
        <dbReference type="ARBA" id="ARBA00014619"/>
    </source>
</evidence>
<dbReference type="GO" id="GO:0000781">
    <property type="term" value="C:chromosome, telomeric region"/>
    <property type="evidence" value="ECO:0007669"/>
    <property type="project" value="UniProtKB-SubCell"/>
</dbReference>
<dbReference type="InterPro" id="IPR036940">
    <property type="entry name" value="PI3/4_kinase_cat_sf"/>
</dbReference>
<dbReference type="EC" id="2.7.11.1" evidence="5 20"/>
<comment type="subcellular location">
    <subcellularLocation>
        <location evidence="2 20">Chromosome</location>
        <location evidence="2 20">Telomere</location>
    </subcellularLocation>
    <subcellularLocation>
        <location evidence="1 20">Nucleus</location>
    </subcellularLocation>
</comment>
<protein>
    <recommendedName>
        <fullName evidence="6 20">Serine/threonine-protein kinase Tel1</fullName>
        <ecNumber evidence="5 20">2.7.11.1</ecNumber>
    </recommendedName>
</protein>
<dbReference type="Gene3D" id="3.30.1010.10">
    <property type="entry name" value="Phosphatidylinositol 3-kinase Catalytic Subunit, Chain A, domain 4"/>
    <property type="match status" value="1"/>
</dbReference>
<keyword evidence="15 20" id="KW-0779">Telomere</keyword>
<comment type="caution">
    <text evidence="24">The sequence shown here is derived from an EMBL/GenBank/DDBJ whole genome shotgun (WGS) entry which is preliminary data.</text>
</comment>
<evidence type="ECO:0000256" key="11">
    <source>
        <dbReference type="ARBA" id="ARBA00022763"/>
    </source>
</evidence>
<evidence type="ECO:0000256" key="7">
    <source>
        <dbReference type="ARBA" id="ARBA00022454"/>
    </source>
</evidence>
<dbReference type="Proteomes" id="UP001285354">
    <property type="component" value="Unassembled WGS sequence"/>
</dbReference>
<accession>A0AAD9WEJ1</accession>
<dbReference type="Pfam" id="PF02260">
    <property type="entry name" value="FATC"/>
    <property type="match status" value="1"/>
</dbReference>
<evidence type="ECO:0000256" key="14">
    <source>
        <dbReference type="ARBA" id="ARBA00022853"/>
    </source>
</evidence>
<keyword evidence="7 20" id="KW-0158">Chromosome</keyword>
<evidence type="ECO:0000256" key="19">
    <source>
        <dbReference type="ARBA" id="ARBA00048679"/>
    </source>
</evidence>
<keyword evidence="13 20" id="KW-0067">ATP-binding</keyword>
<evidence type="ECO:0000256" key="16">
    <source>
        <dbReference type="ARBA" id="ARBA00023242"/>
    </source>
</evidence>
<dbReference type="SMART" id="SM01343">
    <property type="entry name" value="FATC"/>
    <property type="match status" value="1"/>
</dbReference>
<keyword evidence="10 20" id="KW-0547">Nucleotide-binding</keyword>
<feature type="domain" description="FATC" evidence="23">
    <location>
        <begin position="2905"/>
        <end position="2937"/>
    </location>
</feature>
<comment type="function">
    <text evidence="17 20">Serine/threonine protein kinase which activates checkpoint signaling upon genotoxic stresses such as ionizing radiation (IR), ultraviolet light (UV), or DNA replication stalling, thereby acting as a DNA damage sensor. Recognizes the substrate consensus sequence [ST]-Q. Phosphorylates histone H2A to form H2AS128ph (gamma-H2A) at sites of DNA damage, involved in the regulation of DNA damage response mechanism. Required for the control of telomere length and genome stability.</text>
</comment>
<evidence type="ECO:0000259" key="22">
    <source>
        <dbReference type="PROSITE" id="PS51189"/>
    </source>
</evidence>
<dbReference type="Pfam" id="PF00454">
    <property type="entry name" value="PI3_PI4_kinase"/>
    <property type="match status" value="1"/>
</dbReference>
<evidence type="ECO:0000313" key="25">
    <source>
        <dbReference type="Proteomes" id="UP001285354"/>
    </source>
</evidence>
<dbReference type="InterPro" id="IPR000403">
    <property type="entry name" value="PI3/4_kinase_cat_dom"/>
</dbReference>
<dbReference type="SUPFAM" id="SSF56112">
    <property type="entry name" value="Protein kinase-like (PK-like)"/>
    <property type="match status" value="1"/>
</dbReference>
<evidence type="ECO:0000256" key="4">
    <source>
        <dbReference type="ARBA" id="ARBA00011370"/>
    </source>
</evidence>
<keyword evidence="14 20" id="KW-0156">Chromatin regulator</keyword>
<evidence type="ECO:0000259" key="23">
    <source>
        <dbReference type="PROSITE" id="PS51190"/>
    </source>
</evidence>
<reference evidence="24" key="1">
    <citation type="submission" date="2023-06" db="EMBL/GenBank/DDBJ databases">
        <title>Draft genome of Marssonina rosae.</title>
        <authorList>
            <person name="Cheng Q."/>
        </authorList>
    </citation>
    <scope>NUCLEOTIDE SEQUENCE</scope>
    <source>
        <strain evidence="24">R4</strain>
    </source>
</reference>
<dbReference type="FunFam" id="3.30.1010.10:FF:000019">
    <property type="entry name" value="Serine/threonine-protein kinase Tel1"/>
    <property type="match status" value="1"/>
</dbReference>
<evidence type="ECO:0000256" key="20">
    <source>
        <dbReference type="RuleBase" id="RU365027"/>
    </source>
</evidence>
<dbReference type="InterPro" id="IPR044107">
    <property type="entry name" value="PIKKc_ATM"/>
</dbReference>
<evidence type="ECO:0000256" key="13">
    <source>
        <dbReference type="ARBA" id="ARBA00022840"/>
    </source>
</evidence>
<name>A0AAD9WEJ1_9HELO</name>
<evidence type="ECO:0000256" key="12">
    <source>
        <dbReference type="ARBA" id="ARBA00022777"/>
    </source>
</evidence>
<evidence type="ECO:0000313" key="24">
    <source>
        <dbReference type="EMBL" id="KAK2627348.1"/>
    </source>
</evidence>
<dbReference type="InterPro" id="IPR018936">
    <property type="entry name" value="PI3/4_kinase_CS"/>
</dbReference>
<dbReference type="GO" id="GO:0004674">
    <property type="term" value="F:protein serine/threonine kinase activity"/>
    <property type="evidence" value="ECO:0007669"/>
    <property type="project" value="UniProtKB-KW"/>
</dbReference>
<proteinExistence type="inferred from homology"/>
<dbReference type="PROSITE" id="PS51189">
    <property type="entry name" value="FAT"/>
    <property type="match status" value="1"/>
</dbReference>
<dbReference type="CDD" id="cd05171">
    <property type="entry name" value="PIKKc_ATM"/>
    <property type="match status" value="1"/>
</dbReference>
<comment type="similarity">
    <text evidence="3 20">Belongs to the PI3/PI4-kinase family. ATM subfamily.</text>
</comment>
<comment type="catalytic activity">
    <reaction evidence="18 20">
        <text>L-threonyl-[protein] + ATP = O-phospho-L-threonyl-[protein] + ADP + H(+)</text>
        <dbReference type="Rhea" id="RHEA:46608"/>
        <dbReference type="Rhea" id="RHEA-COMP:11060"/>
        <dbReference type="Rhea" id="RHEA-COMP:11605"/>
        <dbReference type="ChEBI" id="CHEBI:15378"/>
        <dbReference type="ChEBI" id="CHEBI:30013"/>
        <dbReference type="ChEBI" id="CHEBI:30616"/>
        <dbReference type="ChEBI" id="CHEBI:61977"/>
        <dbReference type="ChEBI" id="CHEBI:456216"/>
        <dbReference type="EC" id="2.7.11.1"/>
    </reaction>
</comment>
<keyword evidence="11 20" id="KW-0227">DNA damage</keyword>
<keyword evidence="12 20" id="KW-0418">Kinase</keyword>
<evidence type="ECO:0000256" key="17">
    <source>
        <dbReference type="ARBA" id="ARBA00025079"/>
    </source>
</evidence>
<dbReference type="GO" id="GO:0006325">
    <property type="term" value="P:chromatin organization"/>
    <property type="evidence" value="ECO:0007669"/>
    <property type="project" value="UniProtKB-KW"/>
</dbReference>
<dbReference type="PROSITE" id="PS00915">
    <property type="entry name" value="PI3_4_KINASE_1"/>
    <property type="match status" value="1"/>
</dbReference>
<feature type="domain" description="PI3K/PI4K catalytic" evidence="21">
    <location>
        <begin position="2583"/>
        <end position="2895"/>
    </location>
</feature>
<evidence type="ECO:0000256" key="15">
    <source>
        <dbReference type="ARBA" id="ARBA00022895"/>
    </source>
</evidence>
<dbReference type="GO" id="GO:0005524">
    <property type="term" value="F:ATP binding"/>
    <property type="evidence" value="ECO:0007669"/>
    <property type="project" value="UniProtKB-KW"/>
</dbReference>
<dbReference type="InterPro" id="IPR011009">
    <property type="entry name" value="Kinase-like_dom_sf"/>
</dbReference>
<dbReference type="InterPro" id="IPR014009">
    <property type="entry name" value="PIK_FAT"/>
</dbReference>
<organism evidence="24 25">
    <name type="scientific">Diplocarpon rosae</name>
    <dbReference type="NCBI Taxonomy" id="946125"/>
    <lineage>
        <taxon>Eukaryota</taxon>
        <taxon>Fungi</taxon>
        <taxon>Dikarya</taxon>
        <taxon>Ascomycota</taxon>
        <taxon>Pezizomycotina</taxon>
        <taxon>Leotiomycetes</taxon>
        <taxon>Helotiales</taxon>
        <taxon>Drepanopezizaceae</taxon>
        <taxon>Diplocarpon</taxon>
    </lineage>
</organism>
<dbReference type="PANTHER" id="PTHR37079:SF4">
    <property type="entry name" value="SERINE_THREONINE-PROTEIN KINASE ATM"/>
    <property type="match status" value="1"/>
</dbReference>